<feature type="non-terminal residue" evidence="1">
    <location>
        <position position="98"/>
    </location>
</feature>
<evidence type="ECO:0000313" key="2">
    <source>
        <dbReference type="Proteomes" id="UP000006514"/>
    </source>
</evidence>
<name>J0D3K5_AURST</name>
<dbReference type="OMA" id="QWTTERT"/>
<dbReference type="EMBL" id="JH688332">
    <property type="protein sequence ID" value="EJD33267.1"/>
    <property type="molecule type" value="Genomic_DNA"/>
</dbReference>
<sequence length="98" mass="11620">LLVAGIRIIYQKRATREQLEQAADYLARFLKGFEELYIRRRQERMHLHTQIIHLVQHLAPEYLRVGPGGLHSQWTLERHIGNLTDELRLHSNPYQNLA</sequence>
<gene>
    <name evidence="1" type="ORF">AURDEDRAFT_34948</name>
</gene>
<accession>J0D3K5</accession>
<proteinExistence type="predicted"/>
<dbReference type="KEGG" id="adl:AURDEDRAFT_34948"/>
<dbReference type="OrthoDB" id="2669721at2759"/>
<evidence type="ECO:0000313" key="1">
    <source>
        <dbReference type="EMBL" id="EJD33267.1"/>
    </source>
</evidence>
<organism evidence="1 2">
    <name type="scientific">Auricularia subglabra (strain TFB-10046 / SS5)</name>
    <name type="common">White-rot fungus</name>
    <name type="synonym">Auricularia delicata (strain TFB10046)</name>
    <dbReference type="NCBI Taxonomy" id="717982"/>
    <lineage>
        <taxon>Eukaryota</taxon>
        <taxon>Fungi</taxon>
        <taxon>Dikarya</taxon>
        <taxon>Basidiomycota</taxon>
        <taxon>Agaricomycotina</taxon>
        <taxon>Agaricomycetes</taxon>
        <taxon>Auriculariales</taxon>
        <taxon>Auriculariaceae</taxon>
        <taxon>Auricularia</taxon>
    </lineage>
</organism>
<keyword evidence="2" id="KW-1185">Reference proteome</keyword>
<protein>
    <submittedName>
        <fullName evidence="1">Uncharacterized protein</fullName>
    </submittedName>
</protein>
<dbReference type="InParanoid" id="J0D3K5"/>
<reference evidence="2" key="1">
    <citation type="journal article" date="2012" name="Science">
        <title>The Paleozoic origin of enzymatic lignin decomposition reconstructed from 31 fungal genomes.</title>
        <authorList>
            <person name="Floudas D."/>
            <person name="Binder M."/>
            <person name="Riley R."/>
            <person name="Barry K."/>
            <person name="Blanchette R.A."/>
            <person name="Henrissat B."/>
            <person name="Martinez A.T."/>
            <person name="Otillar R."/>
            <person name="Spatafora J.W."/>
            <person name="Yadav J.S."/>
            <person name="Aerts A."/>
            <person name="Benoit I."/>
            <person name="Boyd A."/>
            <person name="Carlson A."/>
            <person name="Copeland A."/>
            <person name="Coutinho P.M."/>
            <person name="de Vries R.P."/>
            <person name="Ferreira P."/>
            <person name="Findley K."/>
            <person name="Foster B."/>
            <person name="Gaskell J."/>
            <person name="Glotzer D."/>
            <person name="Gorecki P."/>
            <person name="Heitman J."/>
            <person name="Hesse C."/>
            <person name="Hori C."/>
            <person name="Igarashi K."/>
            <person name="Jurgens J.A."/>
            <person name="Kallen N."/>
            <person name="Kersten P."/>
            <person name="Kohler A."/>
            <person name="Kuees U."/>
            <person name="Kumar T.K.A."/>
            <person name="Kuo A."/>
            <person name="LaButti K."/>
            <person name="Larrondo L.F."/>
            <person name="Lindquist E."/>
            <person name="Ling A."/>
            <person name="Lombard V."/>
            <person name="Lucas S."/>
            <person name="Lundell T."/>
            <person name="Martin R."/>
            <person name="McLaughlin D.J."/>
            <person name="Morgenstern I."/>
            <person name="Morin E."/>
            <person name="Murat C."/>
            <person name="Nagy L.G."/>
            <person name="Nolan M."/>
            <person name="Ohm R.A."/>
            <person name="Patyshakuliyeva A."/>
            <person name="Rokas A."/>
            <person name="Ruiz-Duenas F.J."/>
            <person name="Sabat G."/>
            <person name="Salamov A."/>
            <person name="Samejima M."/>
            <person name="Schmutz J."/>
            <person name="Slot J.C."/>
            <person name="St John F."/>
            <person name="Stenlid J."/>
            <person name="Sun H."/>
            <person name="Sun S."/>
            <person name="Syed K."/>
            <person name="Tsang A."/>
            <person name="Wiebenga A."/>
            <person name="Young D."/>
            <person name="Pisabarro A."/>
            <person name="Eastwood D.C."/>
            <person name="Martin F."/>
            <person name="Cullen D."/>
            <person name="Grigoriev I.V."/>
            <person name="Hibbett D.S."/>
        </authorList>
    </citation>
    <scope>NUCLEOTIDE SEQUENCE [LARGE SCALE GENOMIC DNA]</scope>
    <source>
        <strain evidence="2">TFB10046</strain>
    </source>
</reference>
<dbReference type="AlphaFoldDB" id="J0D3K5"/>
<feature type="non-terminal residue" evidence="1">
    <location>
        <position position="1"/>
    </location>
</feature>
<dbReference type="Proteomes" id="UP000006514">
    <property type="component" value="Unassembled WGS sequence"/>
</dbReference>